<keyword evidence="2" id="KW-0472">Membrane</keyword>
<feature type="transmembrane region" description="Helical" evidence="2">
    <location>
        <begin position="71"/>
        <end position="90"/>
    </location>
</feature>
<feature type="transmembrane region" description="Helical" evidence="2">
    <location>
        <begin position="102"/>
        <end position="125"/>
    </location>
</feature>
<evidence type="ECO:0000256" key="1">
    <source>
        <dbReference type="SAM" id="MobiDB-lite"/>
    </source>
</evidence>
<keyword evidence="4" id="KW-1185">Reference proteome</keyword>
<dbReference type="EMBL" id="JAPDOD010000014">
    <property type="protein sequence ID" value="MDA0161851.1"/>
    <property type="molecule type" value="Genomic_DNA"/>
</dbReference>
<feature type="region of interest" description="Disordered" evidence="1">
    <location>
        <begin position="132"/>
        <end position="155"/>
    </location>
</feature>
<keyword evidence="2" id="KW-0812">Transmembrane</keyword>
<keyword evidence="2" id="KW-1133">Transmembrane helix</keyword>
<protein>
    <submittedName>
        <fullName evidence="3">Uncharacterized protein</fullName>
    </submittedName>
</protein>
<name>A0A9X3S380_9ACTN</name>
<feature type="transmembrane region" description="Helical" evidence="2">
    <location>
        <begin position="49"/>
        <end position="66"/>
    </location>
</feature>
<evidence type="ECO:0000256" key="2">
    <source>
        <dbReference type="SAM" id="Phobius"/>
    </source>
</evidence>
<dbReference type="RefSeq" id="WP_270041069.1">
    <property type="nucleotide sequence ID" value="NZ_JAPDOD010000014.1"/>
</dbReference>
<comment type="caution">
    <text evidence="3">The sequence shown here is derived from an EMBL/GenBank/DDBJ whole genome shotgun (WGS) entry which is preliminary data.</text>
</comment>
<organism evidence="3 4">
    <name type="scientific">Solirubrobacter ginsenosidimutans</name>
    <dbReference type="NCBI Taxonomy" id="490573"/>
    <lineage>
        <taxon>Bacteria</taxon>
        <taxon>Bacillati</taxon>
        <taxon>Actinomycetota</taxon>
        <taxon>Thermoleophilia</taxon>
        <taxon>Solirubrobacterales</taxon>
        <taxon>Solirubrobacteraceae</taxon>
        <taxon>Solirubrobacter</taxon>
    </lineage>
</organism>
<gene>
    <name evidence="3" type="ORF">OM076_16375</name>
</gene>
<dbReference type="AlphaFoldDB" id="A0A9X3S380"/>
<dbReference type="Proteomes" id="UP001149140">
    <property type="component" value="Unassembled WGS sequence"/>
</dbReference>
<sequence length="155" mass="16166">MGRIALLLSALATIVVSRISWYQADGWHALLLGDPGTPFGLDLAWEERLGDVTTVLGAVALLAAAFPRRAVAGVAAVVLAAGAVFVGAWVLDPPNFTPPPAFAWPAYVAFVAPAIGALAAAWLALRPRGEATAGRAARPARLPRRPRPHSPTPPR</sequence>
<reference evidence="3" key="1">
    <citation type="submission" date="2022-10" db="EMBL/GenBank/DDBJ databases">
        <title>The WGS of Solirubrobacter ginsenosidimutans DSM 21036.</title>
        <authorList>
            <person name="Jiang Z."/>
        </authorList>
    </citation>
    <scope>NUCLEOTIDE SEQUENCE</scope>
    <source>
        <strain evidence="3">DSM 21036</strain>
    </source>
</reference>
<proteinExistence type="predicted"/>
<evidence type="ECO:0000313" key="4">
    <source>
        <dbReference type="Proteomes" id="UP001149140"/>
    </source>
</evidence>
<evidence type="ECO:0000313" key="3">
    <source>
        <dbReference type="EMBL" id="MDA0161851.1"/>
    </source>
</evidence>
<accession>A0A9X3S380</accession>